<evidence type="ECO:0000313" key="3">
    <source>
        <dbReference type="EMBL" id="KAG2500682.1"/>
    </source>
</evidence>
<feature type="region of interest" description="Disordered" evidence="1">
    <location>
        <begin position="339"/>
        <end position="362"/>
    </location>
</feature>
<feature type="compositionally biased region" description="Low complexity" evidence="1">
    <location>
        <begin position="503"/>
        <end position="527"/>
    </location>
</feature>
<dbReference type="EMBL" id="JAEHOE010000003">
    <property type="protein sequence ID" value="KAG2500682.1"/>
    <property type="molecule type" value="Genomic_DNA"/>
</dbReference>
<gene>
    <name evidence="3" type="ORF">HYH03_001448</name>
</gene>
<comment type="caution">
    <text evidence="3">The sequence shown here is derived from an EMBL/GenBank/DDBJ whole genome shotgun (WGS) entry which is preliminary data.</text>
</comment>
<dbReference type="AlphaFoldDB" id="A0A836C6G4"/>
<sequence length="527" mass="53886">MIKAAWYKGVGTRVPINDDLDVAVAWTVGGVRYNISYLNTCARSGCIDFDNYNKNVSFETVSWNTSAPDPAVYDVCVKWSFTATTNYTVVLTVTRSGVTVLTASRFWMGTQSAAELSQCTATAVGWVGRYTAPAAPRPPSPAPKPPPSPWPPSPAPPAVDAFRVQVDYLRSGAPSTADFDIFVAWFDSTGVHKIDYFTGTDAAEQGGKYSGDNAARNASNEYAYWPAGGVSPPAVTYYVCVQWGSWTSPTASYTVMLRAWRSGTLIGGRNLTVNTAQAWNATCSPGSNSYVGLVDLTALPLVVGYSLSSTSSGTSASASAGTSVGSLDGGTLVAAAKENRMEAPSEPVAAEPAPRPDGGGAALGEVVATPVVAEEGRAGRQQAGDAAAGAAAGQAEADGADAQATPAKSIIAPVVGTIVGVLAAAVAAFAVVRWRQAKAAGGRILPDGPGGAPPSGGPAAAPEARAQQPNAAPAATGPTRLRALLEPRDDGEPLGVPRRRSANGRVSGSGSGRVSSSGVRAGPRIRP</sequence>
<evidence type="ECO:0000256" key="2">
    <source>
        <dbReference type="SAM" id="Phobius"/>
    </source>
</evidence>
<evidence type="ECO:0000256" key="1">
    <source>
        <dbReference type="SAM" id="MobiDB-lite"/>
    </source>
</evidence>
<keyword evidence="2" id="KW-1133">Transmembrane helix</keyword>
<feature type="region of interest" description="Disordered" evidence="1">
    <location>
        <begin position="442"/>
        <end position="527"/>
    </location>
</feature>
<feature type="compositionally biased region" description="Pro residues" evidence="1">
    <location>
        <begin position="135"/>
        <end position="156"/>
    </location>
</feature>
<proteinExistence type="predicted"/>
<protein>
    <submittedName>
        <fullName evidence="3">Uncharacterized protein</fullName>
    </submittedName>
</protein>
<keyword evidence="2" id="KW-0812">Transmembrane</keyword>
<dbReference type="Proteomes" id="UP000612055">
    <property type="component" value="Unassembled WGS sequence"/>
</dbReference>
<feature type="transmembrane region" description="Helical" evidence="2">
    <location>
        <begin position="410"/>
        <end position="432"/>
    </location>
</feature>
<feature type="region of interest" description="Disordered" evidence="1">
    <location>
        <begin position="134"/>
        <end position="156"/>
    </location>
</feature>
<feature type="compositionally biased region" description="Low complexity" evidence="1">
    <location>
        <begin position="457"/>
        <end position="478"/>
    </location>
</feature>
<name>A0A836C6G4_9CHLO</name>
<evidence type="ECO:0000313" key="4">
    <source>
        <dbReference type="Proteomes" id="UP000612055"/>
    </source>
</evidence>
<keyword evidence="4" id="KW-1185">Reference proteome</keyword>
<organism evidence="3 4">
    <name type="scientific">Edaphochlamys debaryana</name>
    <dbReference type="NCBI Taxonomy" id="47281"/>
    <lineage>
        <taxon>Eukaryota</taxon>
        <taxon>Viridiplantae</taxon>
        <taxon>Chlorophyta</taxon>
        <taxon>core chlorophytes</taxon>
        <taxon>Chlorophyceae</taxon>
        <taxon>CS clade</taxon>
        <taxon>Chlamydomonadales</taxon>
        <taxon>Chlamydomonadales incertae sedis</taxon>
        <taxon>Edaphochlamys</taxon>
    </lineage>
</organism>
<reference evidence="3" key="1">
    <citation type="journal article" date="2020" name="bioRxiv">
        <title>Comparative genomics of Chlamydomonas.</title>
        <authorList>
            <person name="Craig R.J."/>
            <person name="Hasan A.R."/>
            <person name="Ness R.W."/>
            <person name="Keightley P.D."/>
        </authorList>
    </citation>
    <scope>NUCLEOTIDE SEQUENCE</scope>
    <source>
        <strain evidence="3">CCAP 11/70</strain>
    </source>
</reference>
<keyword evidence="2" id="KW-0472">Membrane</keyword>
<accession>A0A836C6G4</accession>